<comment type="caution">
    <text evidence="1">The sequence shown here is derived from an EMBL/GenBank/DDBJ whole genome shotgun (WGS) entry which is preliminary data.</text>
</comment>
<evidence type="ECO:0000313" key="1">
    <source>
        <dbReference type="EMBL" id="KAG8096286.1"/>
    </source>
</evidence>
<dbReference type="PANTHER" id="PTHR46361">
    <property type="entry name" value="ELECTRON CARRIER/ PROTEIN DISULFIDE OXIDOREDUCTASE"/>
    <property type="match status" value="1"/>
</dbReference>
<keyword evidence="2" id="KW-1185">Reference proteome</keyword>
<proteinExistence type="predicted"/>
<reference evidence="1" key="1">
    <citation type="journal article" date="2021" name="bioRxiv">
        <title>Whole Genome Assembly and Annotation of Northern Wild Rice, Zizania palustris L., Supports a Whole Genome Duplication in the Zizania Genus.</title>
        <authorList>
            <person name="Haas M."/>
            <person name="Kono T."/>
            <person name="Macchietto M."/>
            <person name="Millas R."/>
            <person name="McGilp L."/>
            <person name="Shao M."/>
            <person name="Duquette J."/>
            <person name="Hirsch C.N."/>
            <person name="Kimball J."/>
        </authorList>
    </citation>
    <scope>NUCLEOTIDE SEQUENCE</scope>
    <source>
        <tissue evidence="1">Fresh leaf tissue</tissue>
    </source>
</reference>
<name>A0A8J5WSW8_ZIZPA</name>
<gene>
    <name evidence="1" type="ORF">GUJ93_ZPchr0013g37902</name>
</gene>
<dbReference type="AlphaFoldDB" id="A0A8J5WSW8"/>
<protein>
    <submittedName>
        <fullName evidence="1">Uncharacterized protein</fullName>
    </submittedName>
</protein>
<accession>A0A8J5WSW8</accession>
<dbReference type="EMBL" id="JAAALK010000079">
    <property type="protein sequence ID" value="KAG8096286.1"/>
    <property type="molecule type" value="Genomic_DNA"/>
</dbReference>
<dbReference type="OrthoDB" id="418495at2759"/>
<dbReference type="PANTHER" id="PTHR46361:SF1">
    <property type="entry name" value="F26K24.21 PROTEIN"/>
    <property type="match status" value="1"/>
</dbReference>
<reference evidence="1" key="2">
    <citation type="submission" date="2021-02" db="EMBL/GenBank/DDBJ databases">
        <authorList>
            <person name="Kimball J.A."/>
            <person name="Haas M.W."/>
            <person name="Macchietto M."/>
            <person name="Kono T."/>
            <person name="Duquette J."/>
            <person name="Shao M."/>
        </authorList>
    </citation>
    <scope>NUCLEOTIDE SEQUENCE</scope>
    <source>
        <tissue evidence="1">Fresh leaf tissue</tissue>
    </source>
</reference>
<dbReference type="Proteomes" id="UP000729402">
    <property type="component" value="Unassembled WGS sequence"/>
</dbReference>
<sequence>MRENDFEDGSQNLYRLLEHYTDVPRFYNFIRGSTNDGEPKPAAAIGERMTNIMVTILEARPTPPTTAATSTTVTLSIINLAMVVAPVASCWHGEHGTLGRELGVDDGKVLQKWKEICLKENSTM</sequence>
<evidence type="ECO:0000313" key="2">
    <source>
        <dbReference type="Proteomes" id="UP000729402"/>
    </source>
</evidence>
<organism evidence="1 2">
    <name type="scientific">Zizania palustris</name>
    <name type="common">Northern wild rice</name>
    <dbReference type="NCBI Taxonomy" id="103762"/>
    <lineage>
        <taxon>Eukaryota</taxon>
        <taxon>Viridiplantae</taxon>
        <taxon>Streptophyta</taxon>
        <taxon>Embryophyta</taxon>
        <taxon>Tracheophyta</taxon>
        <taxon>Spermatophyta</taxon>
        <taxon>Magnoliopsida</taxon>
        <taxon>Liliopsida</taxon>
        <taxon>Poales</taxon>
        <taxon>Poaceae</taxon>
        <taxon>BOP clade</taxon>
        <taxon>Oryzoideae</taxon>
        <taxon>Oryzeae</taxon>
        <taxon>Zizaniinae</taxon>
        <taxon>Zizania</taxon>
    </lineage>
</organism>